<dbReference type="GO" id="GO:0042781">
    <property type="term" value="F:3'-tRNA processing endoribonuclease activity"/>
    <property type="evidence" value="ECO:0007669"/>
    <property type="project" value="TreeGrafter"/>
</dbReference>
<keyword evidence="2 6" id="KW-0540">Nuclease</keyword>
<evidence type="ECO:0000256" key="5">
    <source>
        <dbReference type="ARBA" id="ARBA00022884"/>
    </source>
</evidence>
<reference evidence="9 10" key="1">
    <citation type="submission" date="2018-10" db="EMBL/GenBank/DDBJ databases">
        <title>Xanthobacter tagetidis genome sequencing and assembly.</title>
        <authorList>
            <person name="Maclea K.S."/>
            <person name="Goen A.E."/>
            <person name="Fatima S.A."/>
        </authorList>
    </citation>
    <scope>NUCLEOTIDE SEQUENCE [LARGE SCALE GENOMIC DNA]</scope>
    <source>
        <strain evidence="9 10">ATCC 700314</strain>
    </source>
</reference>
<dbReference type="EMBL" id="RCTF01000017">
    <property type="protein sequence ID" value="RLP74919.1"/>
    <property type="molecule type" value="Genomic_DNA"/>
</dbReference>
<comment type="similarity">
    <text evidence="6">Belongs to the RnpA family.</text>
</comment>
<dbReference type="GO" id="GO:0030677">
    <property type="term" value="C:ribonuclease P complex"/>
    <property type="evidence" value="ECO:0007669"/>
    <property type="project" value="TreeGrafter"/>
</dbReference>
<keyword evidence="3 6" id="KW-0255">Endonuclease</keyword>
<comment type="catalytic activity">
    <reaction evidence="6">
        <text>Endonucleolytic cleavage of RNA, removing 5'-extranucleotides from tRNA precursor.</text>
        <dbReference type="EC" id="3.1.26.5"/>
    </reaction>
</comment>
<dbReference type="SUPFAM" id="SSF54211">
    <property type="entry name" value="Ribosomal protein S5 domain 2-like"/>
    <property type="match status" value="1"/>
</dbReference>
<dbReference type="OrthoDB" id="9810867at2"/>
<keyword evidence="1 6" id="KW-0819">tRNA processing</keyword>
<evidence type="ECO:0000313" key="9">
    <source>
        <dbReference type="EMBL" id="RLP74919.1"/>
    </source>
</evidence>
<gene>
    <name evidence="6 9" type="primary">rnpA</name>
    <name evidence="9" type="ORF">D9R14_17810</name>
</gene>
<keyword evidence="4 6" id="KW-0378">Hydrolase</keyword>
<sequence>MDRLRKRRDFLAAAKAARAGVPAFLLQARDRGDAGEVRVGFTVTKKTGGSVVRNRIRRRLREVVRQVMPGRARPGFDYVLVARAEALRAPFADLVGDLERAVGRVNAPGKPKSRPKLSAIPRPESPGADAAADGGHSQ</sequence>
<dbReference type="Gene3D" id="3.30.230.10">
    <property type="match status" value="1"/>
</dbReference>
<evidence type="ECO:0000256" key="1">
    <source>
        <dbReference type="ARBA" id="ARBA00022694"/>
    </source>
</evidence>
<dbReference type="PANTHER" id="PTHR33992">
    <property type="entry name" value="RIBONUCLEASE P PROTEIN COMPONENT"/>
    <property type="match status" value="1"/>
</dbReference>
<proteinExistence type="inferred from homology"/>
<name>A0A3L7A3R0_9HYPH</name>
<evidence type="ECO:0000256" key="2">
    <source>
        <dbReference type="ARBA" id="ARBA00022722"/>
    </source>
</evidence>
<evidence type="ECO:0000313" key="10">
    <source>
        <dbReference type="Proteomes" id="UP000269692"/>
    </source>
</evidence>
<comment type="function">
    <text evidence="6">RNaseP catalyzes the removal of the 5'-leader sequence from pre-tRNA to produce the mature 5'-terminus. It can also cleave other RNA substrates such as 4.5S RNA. The protein component plays an auxiliary but essential role in vivo by binding to the 5'-leader sequence and broadening the substrate specificity of the ribozyme.</text>
</comment>
<dbReference type="Proteomes" id="UP000269692">
    <property type="component" value="Unassembled WGS sequence"/>
</dbReference>
<accession>A0A3L7A3R0</accession>
<dbReference type="GO" id="GO:0001682">
    <property type="term" value="P:tRNA 5'-leader removal"/>
    <property type="evidence" value="ECO:0007669"/>
    <property type="project" value="UniProtKB-UniRule"/>
</dbReference>
<evidence type="ECO:0000256" key="7">
    <source>
        <dbReference type="NCBIfam" id="TIGR00188"/>
    </source>
</evidence>
<protein>
    <recommendedName>
        <fullName evidence="6 7">Ribonuclease P protein component</fullName>
        <shortName evidence="6">RNase P protein</shortName>
        <shortName evidence="6">RNaseP protein</shortName>
        <ecNumber evidence="6 7">3.1.26.5</ecNumber>
    </recommendedName>
    <alternativeName>
        <fullName evidence="6">Protein C5</fullName>
    </alternativeName>
</protein>
<dbReference type="AlphaFoldDB" id="A0A3L7A3R0"/>
<dbReference type="Pfam" id="PF00825">
    <property type="entry name" value="Ribonuclease_P"/>
    <property type="match status" value="1"/>
</dbReference>
<organism evidence="9 10">
    <name type="scientific">Xanthobacter tagetidis</name>
    <dbReference type="NCBI Taxonomy" id="60216"/>
    <lineage>
        <taxon>Bacteria</taxon>
        <taxon>Pseudomonadati</taxon>
        <taxon>Pseudomonadota</taxon>
        <taxon>Alphaproteobacteria</taxon>
        <taxon>Hyphomicrobiales</taxon>
        <taxon>Xanthobacteraceae</taxon>
        <taxon>Xanthobacter</taxon>
    </lineage>
</organism>
<evidence type="ECO:0000256" key="6">
    <source>
        <dbReference type="HAMAP-Rule" id="MF_00227"/>
    </source>
</evidence>
<comment type="subunit">
    <text evidence="6">Consists of a catalytic RNA component (M1 or rnpB) and a protein subunit.</text>
</comment>
<keyword evidence="10" id="KW-1185">Reference proteome</keyword>
<evidence type="ECO:0000256" key="4">
    <source>
        <dbReference type="ARBA" id="ARBA00022801"/>
    </source>
</evidence>
<evidence type="ECO:0000256" key="8">
    <source>
        <dbReference type="SAM" id="MobiDB-lite"/>
    </source>
</evidence>
<keyword evidence="5 6" id="KW-0694">RNA-binding</keyword>
<dbReference type="PANTHER" id="PTHR33992:SF1">
    <property type="entry name" value="RIBONUCLEASE P PROTEIN COMPONENT"/>
    <property type="match status" value="1"/>
</dbReference>
<feature type="region of interest" description="Disordered" evidence="8">
    <location>
        <begin position="104"/>
        <end position="138"/>
    </location>
</feature>
<dbReference type="NCBIfam" id="TIGR00188">
    <property type="entry name" value="rnpA"/>
    <property type="match status" value="1"/>
</dbReference>
<evidence type="ECO:0000256" key="3">
    <source>
        <dbReference type="ARBA" id="ARBA00022759"/>
    </source>
</evidence>
<dbReference type="InterPro" id="IPR020568">
    <property type="entry name" value="Ribosomal_Su5_D2-typ_SF"/>
</dbReference>
<dbReference type="HAMAP" id="MF_00227">
    <property type="entry name" value="RNase_P"/>
    <property type="match status" value="1"/>
</dbReference>
<comment type="caution">
    <text evidence="9">The sequence shown here is derived from an EMBL/GenBank/DDBJ whole genome shotgun (WGS) entry which is preliminary data.</text>
</comment>
<dbReference type="GO" id="GO:0004526">
    <property type="term" value="F:ribonuclease P activity"/>
    <property type="evidence" value="ECO:0007669"/>
    <property type="project" value="UniProtKB-UniRule"/>
</dbReference>
<dbReference type="GO" id="GO:0000049">
    <property type="term" value="F:tRNA binding"/>
    <property type="evidence" value="ECO:0007669"/>
    <property type="project" value="UniProtKB-UniRule"/>
</dbReference>
<dbReference type="InterPro" id="IPR014721">
    <property type="entry name" value="Ribsml_uS5_D2-typ_fold_subgr"/>
</dbReference>
<dbReference type="EC" id="3.1.26.5" evidence="6 7"/>
<dbReference type="InterPro" id="IPR000100">
    <property type="entry name" value="RNase_P"/>
</dbReference>
<dbReference type="RefSeq" id="WP_121624754.1">
    <property type="nucleotide sequence ID" value="NZ_JACIIW010000005.1"/>
</dbReference>